<protein>
    <recommendedName>
        <fullName evidence="3">VCBS repeat protein</fullName>
    </recommendedName>
</protein>
<organism evidence="1 2">
    <name type="scientific">Kaistella gelatinilytica</name>
    <dbReference type="NCBI Taxonomy" id="2787636"/>
    <lineage>
        <taxon>Bacteria</taxon>
        <taxon>Pseudomonadati</taxon>
        <taxon>Bacteroidota</taxon>
        <taxon>Flavobacteriia</taxon>
        <taxon>Flavobacteriales</taxon>
        <taxon>Weeksellaceae</taxon>
        <taxon>Chryseobacterium group</taxon>
        <taxon>Kaistella</taxon>
    </lineage>
</organism>
<gene>
    <name evidence="1" type="ORF">IV494_14545</name>
</gene>
<sequence length="316" mass="37276">MKNTLKQLYYFWLLLLFLIISCQSKESKQIIDIIASKSITENSYNGKWFLVNKKNDIYYYCIDSDRFLEISKNKILDHTAMEDSNFNIDHFKTKGNSTYFYINKNESSYYNLKWIDKNKGILSYQLNSYEPSLFINEKQLKTIENRMCKPKTKSCDFTDHSNKFKFTLEAAEYSNEKLQKNPISAWIIIINKTNSKSQEIHYEPNSWATYSDLPCNSFTIKDFNFDGLEDFAIVWDEGGNGGKLYEYYFQNENGNFYTLDSFPLQHGLLAEDFDFKNKTITTESPIGCCNINVNTYKLNSDKTWEKTNRQEKFNNN</sequence>
<dbReference type="PROSITE" id="PS51257">
    <property type="entry name" value="PROKAR_LIPOPROTEIN"/>
    <property type="match status" value="1"/>
</dbReference>
<name>A0ABS0FFD0_9FLAO</name>
<comment type="caution">
    <text evidence="1">The sequence shown here is derived from an EMBL/GenBank/DDBJ whole genome shotgun (WGS) entry which is preliminary data.</text>
</comment>
<keyword evidence="2" id="KW-1185">Reference proteome</keyword>
<dbReference type="Proteomes" id="UP000660070">
    <property type="component" value="Unassembled WGS sequence"/>
</dbReference>
<evidence type="ECO:0000313" key="2">
    <source>
        <dbReference type="Proteomes" id="UP000660070"/>
    </source>
</evidence>
<evidence type="ECO:0008006" key="3">
    <source>
        <dbReference type="Google" id="ProtNLM"/>
    </source>
</evidence>
<reference evidence="1 2" key="1">
    <citation type="submission" date="2020-11" db="EMBL/GenBank/DDBJ databases">
        <title>Kaistella gelatinilytica sp. nov., a flavobacterium isolated from Antarctic Soil.</title>
        <authorList>
            <person name="Li J."/>
        </authorList>
    </citation>
    <scope>NUCLEOTIDE SEQUENCE [LARGE SCALE GENOMIC DNA]</scope>
    <source>
        <strain evidence="1 2">G5-32</strain>
    </source>
</reference>
<evidence type="ECO:0000313" key="1">
    <source>
        <dbReference type="EMBL" id="MBF8458400.1"/>
    </source>
</evidence>
<dbReference type="InterPro" id="IPR058087">
    <property type="entry name" value="XAC2610_dom"/>
</dbReference>
<dbReference type="EMBL" id="JADPVI010000005">
    <property type="protein sequence ID" value="MBF8458400.1"/>
    <property type="molecule type" value="Genomic_DNA"/>
</dbReference>
<accession>A0ABS0FFD0</accession>
<dbReference type="RefSeq" id="WP_196080839.1">
    <property type="nucleotide sequence ID" value="NZ_JADPVI010000005.1"/>
</dbReference>
<proteinExistence type="predicted"/>
<dbReference type="NCBIfam" id="NF047539">
    <property type="entry name" value="XAC2610_fam"/>
    <property type="match status" value="1"/>
</dbReference>